<evidence type="ECO:0000256" key="2">
    <source>
        <dbReference type="ARBA" id="ARBA00022980"/>
    </source>
</evidence>
<dbReference type="InterPro" id="IPR042563">
    <property type="entry name" value="Ribosomal_protein_eS8_euk"/>
</dbReference>
<feature type="region of interest" description="Disordered" evidence="6">
    <location>
        <begin position="794"/>
        <end position="815"/>
    </location>
</feature>
<reference evidence="9 10" key="1">
    <citation type="journal article" date="2018" name="Mol. Plant">
        <title>The genome of Artemisia annua provides insight into the evolution of Asteraceae family and artemisinin biosynthesis.</title>
        <authorList>
            <person name="Shen Q."/>
            <person name="Zhang L."/>
            <person name="Liao Z."/>
            <person name="Wang S."/>
            <person name="Yan T."/>
            <person name="Shi P."/>
            <person name="Liu M."/>
            <person name="Fu X."/>
            <person name="Pan Q."/>
            <person name="Wang Y."/>
            <person name="Lv Z."/>
            <person name="Lu X."/>
            <person name="Zhang F."/>
            <person name="Jiang W."/>
            <person name="Ma Y."/>
            <person name="Chen M."/>
            <person name="Hao X."/>
            <person name="Li L."/>
            <person name="Tang Y."/>
            <person name="Lv G."/>
            <person name="Zhou Y."/>
            <person name="Sun X."/>
            <person name="Brodelius P.E."/>
            <person name="Rose J.K.C."/>
            <person name="Tang K."/>
        </authorList>
    </citation>
    <scope>NUCLEOTIDE SEQUENCE [LARGE SCALE GENOMIC DNA]</scope>
    <source>
        <strain evidence="10">cv. Huhao1</strain>
        <tissue evidence="9">Leaf</tissue>
    </source>
</reference>
<dbReference type="FunFam" id="1.10.168.20:FF:000002">
    <property type="entry name" value="40S ribosomal protein S8"/>
    <property type="match status" value="1"/>
</dbReference>
<evidence type="ECO:0000313" key="9">
    <source>
        <dbReference type="EMBL" id="PWA56636.1"/>
    </source>
</evidence>
<dbReference type="CDD" id="cd00590">
    <property type="entry name" value="RRM_SF"/>
    <property type="match status" value="1"/>
</dbReference>
<dbReference type="OrthoDB" id="786283at2759"/>
<dbReference type="InterPro" id="IPR001047">
    <property type="entry name" value="Ribosomal_eS8"/>
</dbReference>
<dbReference type="Gene3D" id="3.60.10.10">
    <property type="entry name" value="Endonuclease/exonuclease/phosphatase"/>
    <property type="match status" value="1"/>
</dbReference>
<dbReference type="InterPro" id="IPR022309">
    <property type="entry name" value="Ribosomal_Se8/biogenesis_NSA2"/>
</dbReference>
<evidence type="ECO:0000259" key="8">
    <source>
        <dbReference type="PROSITE" id="PS50102"/>
    </source>
</evidence>
<evidence type="ECO:0000256" key="5">
    <source>
        <dbReference type="RuleBase" id="RU000669"/>
    </source>
</evidence>
<dbReference type="InterPro" id="IPR012677">
    <property type="entry name" value="Nucleotide-bd_a/b_plait_sf"/>
</dbReference>
<dbReference type="Pfam" id="PF01201">
    <property type="entry name" value="Ribosomal_S8e"/>
    <property type="match status" value="1"/>
</dbReference>
<keyword evidence="7" id="KW-0812">Transmembrane</keyword>
<gene>
    <name evidence="9" type="ORF">CTI12_AA416440</name>
</gene>
<name>A0A2U1M5W4_ARTAN</name>
<keyword evidence="2 5" id="KW-0689">Ribosomal protein</keyword>
<keyword evidence="3 5" id="KW-0687">Ribonucleoprotein</keyword>
<feature type="compositionally biased region" description="Pro residues" evidence="6">
    <location>
        <begin position="11"/>
        <end position="20"/>
    </location>
</feature>
<organism evidence="9 10">
    <name type="scientific">Artemisia annua</name>
    <name type="common">Sweet wormwood</name>
    <dbReference type="NCBI Taxonomy" id="35608"/>
    <lineage>
        <taxon>Eukaryota</taxon>
        <taxon>Viridiplantae</taxon>
        <taxon>Streptophyta</taxon>
        <taxon>Embryophyta</taxon>
        <taxon>Tracheophyta</taxon>
        <taxon>Spermatophyta</taxon>
        <taxon>Magnoliopsida</taxon>
        <taxon>eudicotyledons</taxon>
        <taxon>Gunneridae</taxon>
        <taxon>Pentapetalae</taxon>
        <taxon>asterids</taxon>
        <taxon>campanulids</taxon>
        <taxon>Asterales</taxon>
        <taxon>Asteraceae</taxon>
        <taxon>Asteroideae</taxon>
        <taxon>Anthemideae</taxon>
        <taxon>Artemisiinae</taxon>
        <taxon>Artemisia</taxon>
    </lineage>
</organism>
<dbReference type="InterPro" id="IPR000504">
    <property type="entry name" value="RRM_dom"/>
</dbReference>
<keyword evidence="7" id="KW-1133">Transmembrane helix</keyword>
<dbReference type="InterPro" id="IPR036691">
    <property type="entry name" value="Endo/exonu/phosph_ase_sf"/>
</dbReference>
<dbReference type="PANTHER" id="PTHR10394">
    <property type="entry name" value="40S RIBOSOMAL PROTEIN S8"/>
    <property type="match status" value="1"/>
</dbReference>
<evidence type="ECO:0000256" key="4">
    <source>
        <dbReference type="PROSITE-ProRule" id="PRU00176"/>
    </source>
</evidence>
<dbReference type="AlphaFoldDB" id="A0A2U1M5W4"/>
<feature type="domain" description="RRM" evidence="8">
    <location>
        <begin position="47"/>
        <end position="124"/>
    </location>
</feature>
<dbReference type="PROSITE" id="PS01193">
    <property type="entry name" value="RIBOSOMAL_S8E"/>
    <property type="match status" value="1"/>
</dbReference>
<dbReference type="Proteomes" id="UP000245207">
    <property type="component" value="Unassembled WGS sequence"/>
</dbReference>
<dbReference type="CDD" id="cd11380">
    <property type="entry name" value="Ribosomal_S8e_like"/>
    <property type="match status" value="1"/>
</dbReference>
<evidence type="ECO:0000256" key="7">
    <source>
        <dbReference type="SAM" id="Phobius"/>
    </source>
</evidence>
<feature type="compositionally biased region" description="Basic and acidic residues" evidence="6">
    <location>
        <begin position="805"/>
        <end position="815"/>
    </location>
</feature>
<sequence>MCVRESERNPKPPPPPPPNSRRPDITGTDHGWENVKHRKRHNPPPITTFFVYNLPPTLSNTDLKELFRNNGNLVDAYIARKRDKYNNPFGFIRFRNIPDPIAFLRTLQNKKSNGLVLGVFLSRFDKHGNSLQTNHNNQLPPFSHHALSKPYNKPSMSIDLSNLEPKAPSHLNKTSIVATVKHISALRNLEDVLKTADPNTNITIYYLGGLTILLYFGASVMAKTFLTQKANFLQEWFSTYELWVGQDRLYGRITQIKIYGKSFIVRVVEEQEDCLPSFLETLNNNEEEGEINQNDDSCIRMDPTPDIELPEATLPEAMPTETHVPKPQAPLIHNTTITDQATEPYNHTRSPLNIPPSNPQHNLITDPLHKELADTIAVSECIGINLAGFENIVKGQIIPDRDFNAVQSPDERQNSAFNAACALSFNAFIHHNELLEYTMHGSLFTYVKDNGMKKSKIDRILVSPDFMNAWPSAAFTTLPRTLSDHRPLILTTTAVDFGPSPFRLFTSCYTKPGFEETVTHSLSSGFHNGRPDQILNSEYKKLKNDLKEWNQFRDFTETELALWIDTKKNLQALEQEKTRDLQQKSRAKWVKEGDENSGYFHSFINCRLAKNRINCLEIDGNWHIDPPTIREAILYKLERPQGMLSSMNDAPEEVDYTMVDFWVMGISRDSMHKRRATGGKKKAWRKKRKYELGRQAANTKISSNKTVRRVRVRGGNVKWRALRLDTGNYSWGSEAVTRKTRILDVVYNSSNNELVRTQTLVKSAIVQVDAAPFKQWYLQHYGVDLGRKKKAAAKKEGEEAEGATEETKKSNHVVRKIEKRQEERKLDQHVEEQFSGGRLLAAISSRPGQCGRADGYILEGKELEFYMKKLQKKKGKSAAA</sequence>
<keyword evidence="4" id="KW-0694">RNA-binding</keyword>
<dbReference type="NCBIfam" id="TIGR00307">
    <property type="entry name" value="eS8"/>
    <property type="match status" value="1"/>
</dbReference>
<dbReference type="GO" id="GO:0005840">
    <property type="term" value="C:ribosome"/>
    <property type="evidence" value="ECO:0007669"/>
    <property type="project" value="UniProtKB-KW"/>
</dbReference>
<feature type="region of interest" description="Disordered" evidence="6">
    <location>
        <begin position="1"/>
        <end position="40"/>
    </location>
</feature>
<dbReference type="InterPro" id="IPR035979">
    <property type="entry name" value="RBD_domain_sf"/>
</dbReference>
<dbReference type="InterPro" id="IPR018283">
    <property type="entry name" value="Ribosomal_eS8_CS"/>
</dbReference>
<dbReference type="GO" id="GO:1990904">
    <property type="term" value="C:ribonucleoprotein complex"/>
    <property type="evidence" value="ECO:0007669"/>
    <property type="project" value="UniProtKB-KW"/>
</dbReference>
<keyword evidence="10" id="KW-1185">Reference proteome</keyword>
<accession>A0A2U1M5W4</accession>
<protein>
    <recommendedName>
        <fullName evidence="5">40S ribosomal protein S8</fullName>
    </recommendedName>
</protein>
<evidence type="ECO:0000256" key="3">
    <source>
        <dbReference type="ARBA" id="ARBA00023274"/>
    </source>
</evidence>
<keyword evidence="7" id="KW-0472">Membrane</keyword>
<comment type="caution">
    <text evidence="9">The sequence shown here is derived from an EMBL/GenBank/DDBJ whole genome shotgun (WGS) entry which is preliminary data.</text>
</comment>
<dbReference type="SMART" id="SM00360">
    <property type="entry name" value="RRM"/>
    <property type="match status" value="1"/>
</dbReference>
<dbReference type="GO" id="GO:0006412">
    <property type="term" value="P:translation"/>
    <property type="evidence" value="ECO:0007669"/>
    <property type="project" value="InterPro"/>
</dbReference>
<dbReference type="PROSITE" id="PS50102">
    <property type="entry name" value="RRM"/>
    <property type="match status" value="1"/>
</dbReference>
<evidence type="ECO:0000256" key="1">
    <source>
        <dbReference type="ARBA" id="ARBA00005257"/>
    </source>
</evidence>
<dbReference type="FunFam" id="3.10.290.70:FF:000003">
    <property type="entry name" value="40S ribosomal protein S8"/>
    <property type="match status" value="1"/>
</dbReference>
<dbReference type="GO" id="GO:0003735">
    <property type="term" value="F:structural constituent of ribosome"/>
    <property type="evidence" value="ECO:0007669"/>
    <property type="project" value="InterPro"/>
</dbReference>
<dbReference type="SUPFAM" id="SSF54928">
    <property type="entry name" value="RNA-binding domain, RBD"/>
    <property type="match status" value="1"/>
</dbReference>
<evidence type="ECO:0000256" key="6">
    <source>
        <dbReference type="SAM" id="MobiDB-lite"/>
    </source>
</evidence>
<feature type="compositionally biased region" description="Basic and acidic residues" evidence="6">
    <location>
        <begin position="1"/>
        <end position="10"/>
    </location>
</feature>
<feature type="transmembrane region" description="Helical" evidence="7">
    <location>
        <begin position="204"/>
        <end position="226"/>
    </location>
</feature>
<dbReference type="Gene3D" id="1.10.168.20">
    <property type="entry name" value="Ribosomal protein S8e, subdomain"/>
    <property type="match status" value="1"/>
</dbReference>
<dbReference type="Gene3D" id="3.10.290.70">
    <property type="match status" value="1"/>
</dbReference>
<dbReference type="STRING" id="35608.A0A2U1M5W4"/>
<dbReference type="EMBL" id="PKPP01006397">
    <property type="protein sequence ID" value="PWA56636.1"/>
    <property type="molecule type" value="Genomic_DNA"/>
</dbReference>
<dbReference type="GO" id="GO:0003723">
    <property type="term" value="F:RNA binding"/>
    <property type="evidence" value="ECO:0007669"/>
    <property type="project" value="UniProtKB-UniRule"/>
</dbReference>
<comment type="similarity">
    <text evidence="1 5">Belongs to the eukaryotic ribosomal protein eS8 family.</text>
</comment>
<proteinExistence type="inferred from homology"/>
<dbReference type="Gene3D" id="3.30.70.330">
    <property type="match status" value="1"/>
</dbReference>
<evidence type="ECO:0000313" key="10">
    <source>
        <dbReference type="Proteomes" id="UP000245207"/>
    </source>
</evidence>
<dbReference type="Pfam" id="PF00076">
    <property type="entry name" value="RRM_1"/>
    <property type="match status" value="1"/>
</dbReference>
<dbReference type="SUPFAM" id="SSF56219">
    <property type="entry name" value="DNase I-like"/>
    <property type="match status" value="1"/>
</dbReference>